<accession>A0ABW4MFU1</accession>
<keyword evidence="1" id="KW-0238">DNA-binding</keyword>
<organism evidence="1 2">
    <name type="scientific">Sphingorhabdus buctiana</name>
    <dbReference type="NCBI Taxonomy" id="1508805"/>
    <lineage>
        <taxon>Bacteria</taxon>
        <taxon>Pseudomonadati</taxon>
        <taxon>Pseudomonadota</taxon>
        <taxon>Alphaproteobacteria</taxon>
        <taxon>Sphingomonadales</taxon>
        <taxon>Sphingomonadaceae</taxon>
        <taxon>Sphingorhabdus</taxon>
    </lineage>
</organism>
<name>A0ABW4MFU1_9SPHN</name>
<dbReference type="EMBL" id="JBHUEL010000011">
    <property type="protein sequence ID" value="MFD1767974.1"/>
    <property type="molecule type" value="Genomic_DNA"/>
</dbReference>
<evidence type="ECO:0000313" key="2">
    <source>
        <dbReference type="Proteomes" id="UP001597215"/>
    </source>
</evidence>
<protein>
    <submittedName>
        <fullName evidence="1">DNA-binding protein</fullName>
    </submittedName>
</protein>
<reference evidence="2" key="1">
    <citation type="journal article" date="2019" name="Int. J. Syst. Evol. Microbiol.">
        <title>The Global Catalogue of Microorganisms (GCM) 10K type strain sequencing project: providing services to taxonomists for standard genome sequencing and annotation.</title>
        <authorList>
            <consortium name="The Broad Institute Genomics Platform"/>
            <consortium name="The Broad Institute Genome Sequencing Center for Infectious Disease"/>
            <person name="Wu L."/>
            <person name="Ma J."/>
        </authorList>
    </citation>
    <scope>NUCLEOTIDE SEQUENCE [LARGE SCALE GENOMIC DNA]</scope>
    <source>
        <strain evidence="2">CGMCC 1.12449</strain>
    </source>
</reference>
<sequence>MLADNVEMLKVRVFPDNRVDRVNAAIALGRSAKTLASWKCKGIGPRPVNVGGRVFYDWDEVRAMARGEKPLVPAVALA</sequence>
<gene>
    <name evidence="1" type="ORF">ACFSAG_14095</name>
</gene>
<evidence type="ECO:0000313" key="1">
    <source>
        <dbReference type="EMBL" id="MFD1767974.1"/>
    </source>
</evidence>
<comment type="caution">
    <text evidence="1">The sequence shown here is derived from an EMBL/GenBank/DDBJ whole genome shotgun (WGS) entry which is preliminary data.</text>
</comment>
<dbReference type="RefSeq" id="WP_381516069.1">
    <property type="nucleotide sequence ID" value="NZ_JBHUEL010000011.1"/>
</dbReference>
<keyword evidence="2" id="KW-1185">Reference proteome</keyword>
<proteinExistence type="predicted"/>
<dbReference type="Proteomes" id="UP001597215">
    <property type="component" value="Unassembled WGS sequence"/>
</dbReference>
<dbReference type="GO" id="GO:0003677">
    <property type="term" value="F:DNA binding"/>
    <property type="evidence" value="ECO:0007669"/>
    <property type="project" value="UniProtKB-KW"/>
</dbReference>